<evidence type="ECO:0000256" key="13">
    <source>
        <dbReference type="ARBA" id="ARBA00041100"/>
    </source>
</evidence>
<dbReference type="GO" id="GO:0005886">
    <property type="term" value="C:plasma membrane"/>
    <property type="evidence" value="ECO:0007669"/>
    <property type="project" value="UniProtKB-SubCell"/>
</dbReference>
<evidence type="ECO:0000256" key="5">
    <source>
        <dbReference type="ARBA" id="ARBA00022737"/>
    </source>
</evidence>
<evidence type="ECO:0000256" key="1">
    <source>
        <dbReference type="ARBA" id="ARBA00004609"/>
    </source>
</evidence>
<dbReference type="OMA" id="FLIMICS"/>
<keyword evidence="6" id="KW-0130">Cell adhesion</keyword>
<evidence type="ECO:0000256" key="7">
    <source>
        <dbReference type="ARBA" id="ARBA00023136"/>
    </source>
</evidence>
<comment type="similarity">
    <text evidence="12">Belongs to the immunoglobulin superfamily. IgLON family.</text>
</comment>
<evidence type="ECO:0000313" key="17">
    <source>
        <dbReference type="Proteomes" id="UP000233120"/>
    </source>
</evidence>
<dbReference type="GeneTree" id="ENSGT00940000159289"/>
<dbReference type="PANTHER" id="PTHR42757">
    <property type="entry name" value="IGLON FAMILY OF IMMUNOGLOBULIN SUPERFAMILY-RELATED"/>
    <property type="match status" value="1"/>
</dbReference>
<sequence>TKLKQKHQYLNIVTCQHGNNNYLNQSLTCLTLKPQAATIKHAVFFFIAKPFENGQYLDIYGITRDQAGEYECSAENDVSFPDVRKVKVVVNFAPTIQEIKSGTVTPGRSGLIRCEGAGVPPPAFEWYKGEKKLFNGQQGIIIQNFSTRSILTVTNVTQEHFGNYTCVAANKLGTTNASLPLNRKFKDIYFIVIFQCIFCFLIMICSLKTMN</sequence>
<dbReference type="SMART" id="SM00409">
    <property type="entry name" value="IG"/>
    <property type="match status" value="2"/>
</dbReference>
<keyword evidence="3" id="KW-0336">GPI-anchor</keyword>
<dbReference type="GO" id="GO:0098552">
    <property type="term" value="C:side of membrane"/>
    <property type="evidence" value="ECO:0007669"/>
    <property type="project" value="UniProtKB-KW"/>
</dbReference>
<keyword evidence="14" id="KW-1133">Transmembrane helix</keyword>
<keyword evidence="4" id="KW-0732">Signal</keyword>
<dbReference type="Gene3D" id="2.60.40.10">
    <property type="entry name" value="Immunoglobulins"/>
    <property type="match status" value="2"/>
</dbReference>
<dbReference type="PANTHER" id="PTHR42757:SF6">
    <property type="entry name" value="NEURONAL GROWTH REGULATOR 1"/>
    <property type="match status" value="1"/>
</dbReference>
<accession>A0A2K6D7C5</accession>
<dbReference type="Proteomes" id="UP000233120">
    <property type="component" value="Unassembled WGS sequence"/>
</dbReference>
<dbReference type="InterPro" id="IPR050876">
    <property type="entry name" value="IgLON_domain"/>
</dbReference>
<dbReference type="Bgee" id="ENSMNEG00000039308">
    <property type="expression patterns" value="Expressed in cerebellum and 8 other cell types or tissues"/>
</dbReference>
<dbReference type="GO" id="GO:0007155">
    <property type="term" value="P:cell adhesion"/>
    <property type="evidence" value="ECO:0007669"/>
    <property type="project" value="UniProtKB-KW"/>
</dbReference>
<keyword evidence="10" id="KW-0449">Lipoprotein</keyword>
<feature type="transmembrane region" description="Helical" evidence="14">
    <location>
        <begin position="188"/>
        <end position="207"/>
    </location>
</feature>
<dbReference type="AlphaFoldDB" id="A0A2K6D7C5"/>
<dbReference type="PROSITE" id="PS50835">
    <property type="entry name" value="IG_LIKE"/>
    <property type="match status" value="1"/>
</dbReference>
<dbReference type="InterPro" id="IPR003598">
    <property type="entry name" value="Ig_sub2"/>
</dbReference>
<dbReference type="STRING" id="9545.ENSMNEP00000031827"/>
<keyword evidence="2" id="KW-1003">Cell membrane</keyword>
<evidence type="ECO:0000256" key="10">
    <source>
        <dbReference type="ARBA" id="ARBA00023288"/>
    </source>
</evidence>
<dbReference type="InterPro" id="IPR013783">
    <property type="entry name" value="Ig-like_fold"/>
</dbReference>
<reference evidence="16" key="2">
    <citation type="submission" date="2025-09" db="UniProtKB">
        <authorList>
            <consortium name="Ensembl"/>
        </authorList>
    </citation>
    <scope>IDENTIFICATION</scope>
</reference>
<proteinExistence type="inferred from homology"/>
<dbReference type="InterPro" id="IPR003599">
    <property type="entry name" value="Ig_sub"/>
</dbReference>
<evidence type="ECO:0000256" key="9">
    <source>
        <dbReference type="ARBA" id="ARBA00023180"/>
    </source>
</evidence>
<keyword evidence="14" id="KW-0812">Transmembrane</keyword>
<name>A0A2K6D7C5_MACNE</name>
<keyword evidence="7 14" id="KW-0472">Membrane</keyword>
<evidence type="ECO:0000256" key="8">
    <source>
        <dbReference type="ARBA" id="ARBA00023157"/>
    </source>
</evidence>
<evidence type="ECO:0000256" key="2">
    <source>
        <dbReference type="ARBA" id="ARBA00022475"/>
    </source>
</evidence>
<dbReference type="InterPro" id="IPR007110">
    <property type="entry name" value="Ig-like_dom"/>
</dbReference>
<evidence type="ECO:0000256" key="14">
    <source>
        <dbReference type="SAM" id="Phobius"/>
    </source>
</evidence>
<reference evidence="16" key="1">
    <citation type="submission" date="2025-08" db="UniProtKB">
        <authorList>
            <consortium name="Ensembl"/>
        </authorList>
    </citation>
    <scope>IDENTIFICATION</scope>
</reference>
<dbReference type="SMART" id="SM00408">
    <property type="entry name" value="IGc2"/>
    <property type="match status" value="2"/>
</dbReference>
<evidence type="ECO:0000256" key="12">
    <source>
        <dbReference type="ARBA" id="ARBA00037995"/>
    </source>
</evidence>
<feature type="domain" description="Ig-like" evidence="15">
    <location>
        <begin position="94"/>
        <end position="182"/>
    </location>
</feature>
<dbReference type="Ensembl" id="ENSMNET00000056258.1">
    <property type="protein sequence ID" value="ENSMNEP00000031827.1"/>
    <property type="gene ID" value="ENSMNEG00000039308.1"/>
</dbReference>
<evidence type="ECO:0000256" key="4">
    <source>
        <dbReference type="ARBA" id="ARBA00022729"/>
    </source>
</evidence>
<keyword evidence="17" id="KW-1185">Reference proteome</keyword>
<keyword evidence="8" id="KW-1015">Disulfide bond</keyword>
<comment type="subcellular location">
    <subcellularLocation>
        <location evidence="1">Cell membrane</location>
        <topology evidence="1">Lipid-anchor</topology>
        <topology evidence="1">GPI-anchor</topology>
    </subcellularLocation>
</comment>
<evidence type="ECO:0000256" key="11">
    <source>
        <dbReference type="ARBA" id="ARBA00023319"/>
    </source>
</evidence>
<dbReference type="InterPro" id="IPR036179">
    <property type="entry name" value="Ig-like_dom_sf"/>
</dbReference>
<dbReference type="SUPFAM" id="SSF48726">
    <property type="entry name" value="Immunoglobulin"/>
    <property type="match status" value="2"/>
</dbReference>
<dbReference type="FunFam" id="2.60.40.10:FF:000500">
    <property type="entry name" value="limbic system-associated membrane protein isoform X1"/>
    <property type="match status" value="1"/>
</dbReference>
<protein>
    <recommendedName>
        <fullName evidence="13">Neuronal growth regulator 1</fullName>
    </recommendedName>
</protein>
<evidence type="ECO:0000256" key="3">
    <source>
        <dbReference type="ARBA" id="ARBA00022622"/>
    </source>
</evidence>
<keyword evidence="9" id="KW-0325">Glycoprotein</keyword>
<evidence type="ECO:0000256" key="6">
    <source>
        <dbReference type="ARBA" id="ARBA00022889"/>
    </source>
</evidence>
<keyword evidence="5" id="KW-0677">Repeat</keyword>
<evidence type="ECO:0000259" key="15">
    <source>
        <dbReference type="PROSITE" id="PS50835"/>
    </source>
</evidence>
<dbReference type="Pfam" id="PF13927">
    <property type="entry name" value="Ig_3"/>
    <property type="match status" value="1"/>
</dbReference>
<evidence type="ECO:0000313" key="16">
    <source>
        <dbReference type="Ensembl" id="ENSMNEP00000031827.1"/>
    </source>
</evidence>
<keyword evidence="11" id="KW-0393">Immunoglobulin domain</keyword>
<organism evidence="16 17">
    <name type="scientific">Macaca nemestrina</name>
    <name type="common">Pig-tailed macaque</name>
    <dbReference type="NCBI Taxonomy" id="9545"/>
    <lineage>
        <taxon>Eukaryota</taxon>
        <taxon>Metazoa</taxon>
        <taxon>Chordata</taxon>
        <taxon>Craniata</taxon>
        <taxon>Vertebrata</taxon>
        <taxon>Euteleostomi</taxon>
        <taxon>Mammalia</taxon>
        <taxon>Eutheria</taxon>
        <taxon>Euarchontoglires</taxon>
        <taxon>Primates</taxon>
        <taxon>Haplorrhini</taxon>
        <taxon>Catarrhini</taxon>
        <taxon>Cercopithecidae</taxon>
        <taxon>Cercopithecinae</taxon>
        <taxon>Macaca</taxon>
    </lineage>
</organism>